<dbReference type="RefSeq" id="WP_073334365.1">
    <property type="nucleotide sequence ID" value="NZ_FQYO01000013.1"/>
</dbReference>
<dbReference type="CDD" id="cd01014">
    <property type="entry name" value="nicotinamidase_related"/>
    <property type="match status" value="1"/>
</dbReference>
<dbReference type="Pfam" id="PF00857">
    <property type="entry name" value="Isochorismatase"/>
    <property type="match status" value="1"/>
</dbReference>
<gene>
    <name evidence="3" type="ORF">SAMN05444417_0022</name>
</gene>
<reference evidence="3 4" key="1">
    <citation type="submission" date="2016-11" db="EMBL/GenBank/DDBJ databases">
        <authorList>
            <person name="Jaros S."/>
            <person name="Januszkiewicz K."/>
            <person name="Wedrychowicz H."/>
        </authorList>
    </citation>
    <scope>NUCLEOTIDE SEQUENCE [LARGE SCALE GENOMIC DNA]</scope>
    <source>
        <strain evidence="3 4">DSM 100565</strain>
    </source>
</reference>
<sequence length="180" mass="19079">MSNRAVVVIDLQNEYWPEGKLPLEGIDVAAANAARVIAHARGAGDLTVNVRHEMPGGPIFVPGLDGVEINDAVAPGSGEPVIVKSFSNAFRETGLQSLLEENGIEEVVTAGAMSHMCVDATVRAANDLGYRTVTIHDACATRDLEFDGRSVPAAHVQTAIMSALAFFYGEVIATDEFVSR</sequence>
<name>A0A1M6I4I8_9RHOB</name>
<keyword evidence="1" id="KW-0378">Hydrolase</keyword>
<evidence type="ECO:0000313" key="4">
    <source>
        <dbReference type="Proteomes" id="UP000184292"/>
    </source>
</evidence>
<evidence type="ECO:0000313" key="3">
    <source>
        <dbReference type="EMBL" id="SHJ29367.1"/>
    </source>
</evidence>
<evidence type="ECO:0000256" key="1">
    <source>
        <dbReference type="ARBA" id="ARBA00022801"/>
    </source>
</evidence>
<organism evidence="3 4">
    <name type="scientific">Wenxinia saemankumensis</name>
    <dbReference type="NCBI Taxonomy" id="1447782"/>
    <lineage>
        <taxon>Bacteria</taxon>
        <taxon>Pseudomonadati</taxon>
        <taxon>Pseudomonadota</taxon>
        <taxon>Alphaproteobacteria</taxon>
        <taxon>Rhodobacterales</taxon>
        <taxon>Roseobacteraceae</taxon>
        <taxon>Wenxinia</taxon>
    </lineage>
</organism>
<dbReference type="AlphaFoldDB" id="A0A1M6I4I8"/>
<dbReference type="InterPro" id="IPR036380">
    <property type="entry name" value="Isochorismatase-like_sf"/>
</dbReference>
<dbReference type="InterPro" id="IPR050272">
    <property type="entry name" value="Isochorismatase-like_hydrls"/>
</dbReference>
<dbReference type="OrthoDB" id="9794942at2"/>
<dbReference type="Gene3D" id="3.40.50.850">
    <property type="entry name" value="Isochorismatase-like"/>
    <property type="match status" value="1"/>
</dbReference>
<accession>A0A1M6I4I8</accession>
<dbReference type="SUPFAM" id="SSF52499">
    <property type="entry name" value="Isochorismatase-like hydrolases"/>
    <property type="match status" value="1"/>
</dbReference>
<dbReference type="InterPro" id="IPR000868">
    <property type="entry name" value="Isochorismatase-like_dom"/>
</dbReference>
<proteinExistence type="predicted"/>
<keyword evidence="4" id="KW-1185">Reference proteome</keyword>
<protein>
    <submittedName>
        <fullName evidence="3">Nicotinamidase-related amidase</fullName>
    </submittedName>
</protein>
<evidence type="ECO:0000259" key="2">
    <source>
        <dbReference type="Pfam" id="PF00857"/>
    </source>
</evidence>
<feature type="domain" description="Isochorismatase-like" evidence="2">
    <location>
        <begin position="5"/>
        <end position="146"/>
    </location>
</feature>
<dbReference type="STRING" id="1447782.SAMN05444417_0022"/>
<dbReference type="Proteomes" id="UP000184292">
    <property type="component" value="Unassembled WGS sequence"/>
</dbReference>
<dbReference type="PANTHER" id="PTHR43540:SF1">
    <property type="entry name" value="ISOCHORISMATASE HYDROLASE"/>
    <property type="match status" value="1"/>
</dbReference>
<dbReference type="EMBL" id="FQYO01000013">
    <property type="protein sequence ID" value="SHJ29367.1"/>
    <property type="molecule type" value="Genomic_DNA"/>
</dbReference>
<dbReference type="GO" id="GO:0016787">
    <property type="term" value="F:hydrolase activity"/>
    <property type="evidence" value="ECO:0007669"/>
    <property type="project" value="UniProtKB-KW"/>
</dbReference>
<dbReference type="PANTHER" id="PTHR43540">
    <property type="entry name" value="PEROXYUREIDOACRYLATE/UREIDOACRYLATE AMIDOHYDROLASE-RELATED"/>
    <property type="match status" value="1"/>
</dbReference>